<gene>
    <name evidence="3" type="ORF">GCM10025868_33810</name>
</gene>
<evidence type="ECO:0000256" key="1">
    <source>
        <dbReference type="ARBA" id="ARBA00023002"/>
    </source>
</evidence>
<dbReference type="Gene3D" id="3.40.605.10">
    <property type="entry name" value="Aldehyde Dehydrogenase, Chain A, domain 1"/>
    <property type="match status" value="1"/>
</dbReference>
<dbReference type="InterPro" id="IPR015590">
    <property type="entry name" value="Aldehyde_DH_dom"/>
</dbReference>
<evidence type="ECO:0000313" key="3">
    <source>
        <dbReference type="EMBL" id="GMA88131.1"/>
    </source>
</evidence>
<dbReference type="SUPFAM" id="SSF53720">
    <property type="entry name" value="ALDH-like"/>
    <property type="match status" value="1"/>
</dbReference>
<accession>A0ABQ6JN68</accession>
<evidence type="ECO:0000259" key="2">
    <source>
        <dbReference type="Pfam" id="PF00171"/>
    </source>
</evidence>
<dbReference type="Pfam" id="PF00171">
    <property type="entry name" value="Aldedh"/>
    <property type="match status" value="1"/>
</dbReference>
<comment type="caution">
    <text evidence="3">The sequence shown here is derived from an EMBL/GenBank/DDBJ whole genome shotgun (WGS) entry which is preliminary data.</text>
</comment>
<dbReference type="InterPro" id="IPR016162">
    <property type="entry name" value="Ald_DH_N"/>
</dbReference>
<name>A0ABQ6JN68_9ACTN</name>
<dbReference type="InterPro" id="IPR016161">
    <property type="entry name" value="Ald_DH/histidinol_DH"/>
</dbReference>
<dbReference type="PANTHER" id="PTHR11699">
    <property type="entry name" value="ALDEHYDE DEHYDROGENASE-RELATED"/>
    <property type="match status" value="1"/>
</dbReference>
<dbReference type="EMBL" id="BSUZ01000001">
    <property type="protein sequence ID" value="GMA88131.1"/>
    <property type="molecule type" value="Genomic_DNA"/>
</dbReference>
<keyword evidence="4" id="KW-1185">Reference proteome</keyword>
<dbReference type="Proteomes" id="UP001157017">
    <property type="component" value="Unassembled WGS sequence"/>
</dbReference>
<keyword evidence="1" id="KW-0560">Oxidoreductase</keyword>
<organism evidence="3 4">
    <name type="scientific">Angustibacter aerolatus</name>
    <dbReference type="NCBI Taxonomy" id="1162965"/>
    <lineage>
        <taxon>Bacteria</taxon>
        <taxon>Bacillati</taxon>
        <taxon>Actinomycetota</taxon>
        <taxon>Actinomycetes</taxon>
        <taxon>Kineosporiales</taxon>
        <taxon>Kineosporiaceae</taxon>
    </lineage>
</organism>
<sequence>MVGVISPWNYPLTLAIGDVVPAVLAGNGVVLKPDTQTALTALRAVEPARAGRRAGRAGAGGAR</sequence>
<protein>
    <recommendedName>
        <fullName evidence="2">Aldehyde dehydrogenase domain-containing protein</fullName>
    </recommendedName>
</protein>
<feature type="domain" description="Aldehyde dehydrogenase" evidence="2">
    <location>
        <begin position="2"/>
        <end position="47"/>
    </location>
</feature>
<evidence type="ECO:0000313" key="4">
    <source>
        <dbReference type="Proteomes" id="UP001157017"/>
    </source>
</evidence>
<proteinExistence type="predicted"/>
<reference evidence="4" key="1">
    <citation type="journal article" date="2019" name="Int. J. Syst. Evol. Microbiol.">
        <title>The Global Catalogue of Microorganisms (GCM) 10K type strain sequencing project: providing services to taxonomists for standard genome sequencing and annotation.</title>
        <authorList>
            <consortium name="The Broad Institute Genomics Platform"/>
            <consortium name="The Broad Institute Genome Sequencing Center for Infectious Disease"/>
            <person name="Wu L."/>
            <person name="Ma J."/>
        </authorList>
    </citation>
    <scope>NUCLEOTIDE SEQUENCE [LARGE SCALE GENOMIC DNA]</scope>
    <source>
        <strain evidence="4">NBRC 108730</strain>
    </source>
</reference>